<evidence type="ECO:0000256" key="4">
    <source>
        <dbReference type="ARBA" id="ARBA00022643"/>
    </source>
</evidence>
<dbReference type="KEGG" id="mpl:Mpal_0672"/>
<comment type="cofactor">
    <cofactor evidence="2">
        <name>[4Fe-4S] cluster</name>
        <dbReference type="ChEBI" id="CHEBI:49883"/>
    </cofactor>
</comment>
<dbReference type="eggNOG" id="arCOG02576">
    <property type="taxonomic scope" value="Archaea"/>
</dbReference>
<evidence type="ECO:0000256" key="3">
    <source>
        <dbReference type="ARBA" id="ARBA00022630"/>
    </source>
</evidence>
<evidence type="ECO:0000256" key="6">
    <source>
        <dbReference type="SAM" id="MobiDB-lite"/>
    </source>
</evidence>
<proteinExistence type="inferred from homology"/>
<gene>
    <name evidence="8" type="ordered locus">Mpal_0672</name>
</gene>
<evidence type="ECO:0000313" key="9">
    <source>
        <dbReference type="Proteomes" id="UP000002457"/>
    </source>
</evidence>
<evidence type="ECO:0000313" key="8">
    <source>
        <dbReference type="EMBL" id="ACL16039.1"/>
    </source>
</evidence>
<keyword evidence="9" id="KW-1185">Reference proteome</keyword>
<keyword evidence="4" id="KW-0288">FMN</keyword>
<comment type="cofactor">
    <cofactor evidence="1">
        <name>FMN</name>
        <dbReference type="ChEBI" id="CHEBI:58210"/>
    </cofactor>
</comment>
<dbReference type="InterPro" id="IPR051796">
    <property type="entry name" value="ISF_SsuE-like"/>
</dbReference>
<dbReference type="EMBL" id="CP001338">
    <property type="protein sequence ID" value="ACL16039.1"/>
    <property type="molecule type" value="Genomic_DNA"/>
</dbReference>
<protein>
    <submittedName>
        <fullName evidence="8">NADPH-dependent FMN reductase</fullName>
    </submittedName>
</protein>
<dbReference type="PANTHER" id="PTHR43278:SF2">
    <property type="entry name" value="IRON-SULFUR FLAVOPROTEIN"/>
    <property type="match status" value="1"/>
</dbReference>
<name>B8GFJ1_METPE</name>
<dbReference type="Pfam" id="PF03358">
    <property type="entry name" value="FMN_red"/>
    <property type="match status" value="1"/>
</dbReference>
<dbReference type="STRING" id="521011.Mpal_0672"/>
<dbReference type="SUPFAM" id="SSF52218">
    <property type="entry name" value="Flavoproteins"/>
    <property type="match status" value="1"/>
</dbReference>
<evidence type="ECO:0000256" key="2">
    <source>
        <dbReference type="ARBA" id="ARBA00001966"/>
    </source>
</evidence>
<reference evidence="8 9" key="1">
    <citation type="journal article" date="2015" name="Genome Announc.">
        <title>Complete Genome Sequence of Methanosphaerula palustris E1-9CT, a Hydrogenotrophic Methanogen Isolated from a Minerotrophic Fen Peatland.</title>
        <authorList>
            <person name="Cadillo-Quiroz H."/>
            <person name="Browne P."/>
            <person name="Kyrpides N."/>
            <person name="Woyke T."/>
            <person name="Goodwin L."/>
            <person name="Detter C."/>
            <person name="Yavitt J.B."/>
            <person name="Zinder S.H."/>
        </authorList>
    </citation>
    <scope>NUCLEOTIDE SEQUENCE [LARGE SCALE GENOMIC DNA]</scope>
    <source>
        <strain evidence="9">ATCC BAA-1556 / DSM 19958 / E1-9c</strain>
    </source>
</reference>
<evidence type="ECO:0000256" key="1">
    <source>
        <dbReference type="ARBA" id="ARBA00001917"/>
    </source>
</evidence>
<feature type="compositionally biased region" description="Polar residues" evidence="6">
    <location>
        <begin position="1"/>
        <end position="16"/>
    </location>
</feature>
<dbReference type="Proteomes" id="UP000002457">
    <property type="component" value="Chromosome"/>
</dbReference>
<keyword evidence="3" id="KW-0285">Flavoprotein</keyword>
<comment type="similarity">
    <text evidence="5">Belongs to the SsuE family. Isf subfamily.</text>
</comment>
<dbReference type="RefSeq" id="WP_012617358.1">
    <property type="nucleotide sequence ID" value="NC_011832.1"/>
</dbReference>
<feature type="domain" description="NADPH-dependent FMN reductase-like" evidence="7">
    <location>
        <begin position="21"/>
        <end position="124"/>
    </location>
</feature>
<dbReference type="AlphaFoldDB" id="B8GFJ1"/>
<dbReference type="GeneID" id="7271816"/>
<dbReference type="Gene3D" id="3.40.50.360">
    <property type="match status" value="1"/>
</dbReference>
<dbReference type="OrthoDB" id="9059at2157"/>
<feature type="region of interest" description="Disordered" evidence="6">
    <location>
        <begin position="1"/>
        <end position="21"/>
    </location>
</feature>
<dbReference type="HOGENOM" id="CLU_050993_4_0_2"/>
<dbReference type="InterPro" id="IPR029039">
    <property type="entry name" value="Flavoprotein-like_sf"/>
</dbReference>
<dbReference type="PANTHER" id="PTHR43278">
    <property type="entry name" value="NAD(P)H-DEPENDENT FMN-CONTAINING OXIDOREDUCTASE YWQN-RELATED"/>
    <property type="match status" value="1"/>
</dbReference>
<sequence>MDTWNTDQTHQPSSSKPGERTKVIAINSSPRKERGNTALILNPLLTGMKEAGADVDLYYTEDLSVLPCRGDLTCFCRPSGRCIQSDDMEWLMPEIREADILVFASPLYVDGVNGPMKTLIDRLVPLLHMSIETRDGHSRHTPKDTKVRRIMLVSNCGFWERDNFDPLIMHMQALSKNMNAEFAGALIRPHGTFMRSAAALGLPFEDILEAAGKAGHQIVEDGIIAEETLATVSREMLSYEQFIQISTPMIESLTAKLGREDRS</sequence>
<dbReference type="InterPro" id="IPR005025">
    <property type="entry name" value="FMN_Rdtase-like_dom"/>
</dbReference>
<accession>B8GFJ1</accession>
<dbReference type="GO" id="GO:0016491">
    <property type="term" value="F:oxidoreductase activity"/>
    <property type="evidence" value="ECO:0007669"/>
    <property type="project" value="InterPro"/>
</dbReference>
<evidence type="ECO:0000256" key="5">
    <source>
        <dbReference type="ARBA" id="ARBA00038292"/>
    </source>
</evidence>
<organism evidence="8 9">
    <name type="scientific">Methanosphaerula palustris (strain ATCC BAA-1556 / DSM 19958 / E1-9c)</name>
    <dbReference type="NCBI Taxonomy" id="521011"/>
    <lineage>
        <taxon>Archaea</taxon>
        <taxon>Methanobacteriati</taxon>
        <taxon>Methanobacteriota</taxon>
        <taxon>Stenosarchaea group</taxon>
        <taxon>Methanomicrobia</taxon>
        <taxon>Methanomicrobiales</taxon>
        <taxon>Methanoregulaceae</taxon>
        <taxon>Methanosphaerula</taxon>
    </lineage>
</organism>
<evidence type="ECO:0000259" key="7">
    <source>
        <dbReference type="Pfam" id="PF03358"/>
    </source>
</evidence>